<feature type="region of interest" description="Disordered" evidence="1">
    <location>
        <begin position="76"/>
        <end position="131"/>
    </location>
</feature>
<evidence type="ECO:0000256" key="1">
    <source>
        <dbReference type="SAM" id="MobiDB-lite"/>
    </source>
</evidence>
<name>A0A2U3QGC4_9BACT</name>
<evidence type="ECO:0000313" key="3">
    <source>
        <dbReference type="Proteomes" id="UP000245125"/>
    </source>
</evidence>
<protein>
    <submittedName>
        <fullName evidence="2">Uncharacterized protein</fullName>
    </submittedName>
</protein>
<dbReference type="EMBL" id="OUUY01000069">
    <property type="protein sequence ID" value="SPQ00442.1"/>
    <property type="molecule type" value="Genomic_DNA"/>
</dbReference>
<keyword evidence="3" id="KW-1185">Reference proteome</keyword>
<dbReference type="Proteomes" id="UP000245125">
    <property type="component" value="Unassembled WGS sequence"/>
</dbReference>
<reference evidence="3" key="1">
    <citation type="submission" date="2018-03" db="EMBL/GenBank/DDBJ databases">
        <authorList>
            <person name="Zecchin S."/>
        </authorList>
    </citation>
    <scope>NUCLEOTIDE SEQUENCE [LARGE SCALE GENOMIC DNA]</scope>
</reference>
<organism evidence="2 3">
    <name type="scientific">Candidatus Sulfobium mesophilum</name>
    <dbReference type="NCBI Taxonomy" id="2016548"/>
    <lineage>
        <taxon>Bacteria</taxon>
        <taxon>Pseudomonadati</taxon>
        <taxon>Nitrospirota</taxon>
        <taxon>Nitrospiria</taxon>
        <taxon>Nitrospirales</taxon>
        <taxon>Nitrospiraceae</taxon>
        <taxon>Candidatus Sulfobium</taxon>
    </lineage>
</organism>
<evidence type="ECO:0000313" key="2">
    <source>
        <dbReference type="EMBL" id="SPQ00442.1"/>
    </source>
</evidence>
<dbReference type="AlphaFoldDB" id="A0A2U3QGC4"/>
<proteinExistence type="predicted"/>
<gene>
    <name evidence="2" type="ORF">NBG4_240006</name>
</gene>
<feature type="compositionally biased region" description="Basic and acidic residues" evidence="1">
    <location>
        <begin position="87"/>
        <end position="99"/>
    </location>
</feature>
<accession>A0A2U3QGC4</accession>
<sequence>MLVGYNTNVPFRGTMYHIQTEDNGLRNPIIITLLYHKGTILASKKVSYAEFTTDPDYKEKVRKLMKEQHKTMMKELIRGNYTAGLDDPDKKDDTEKNKTESSVQENQGAPEGQITGGPDEVLLDNIIRGEE</sequence>